<protein>
    <submittedName>
        <fullName evidence="3">Putative Oxidoreductase, NAD-binding domain protein</fullName>
    </submittedName>
</protein>
<evidence type="ECO:0000313" key="3">
    <source>
        <dbReference type="EMBL" id="SMH72312.1"/>
    </source>
</evidence>
<accession>A0A2H1FHZ7</accession>
<dbReference type="Gene3D" id="3.40.50.720">
    <property type="entry name" value="NAD(P)-binding Rossmann-like Domain"/>
    <property type="match status" value="1"/>
</dbReference>
<keyword evidence="4" id="KW-1185">Reference proteome</keyword>
<dbReference type="PANTHER" id="PTHR43377:SF1">
    <property type="entry name" value="BILIVERDIN REDUCTASE A"/>
    <property type="match status" value="1"/>
</dbReference>
<gene>
    <name evidence="3" type="ORF">NCS_30152</name>
</gene>
<reference evidence="4" key="1">
    <citation type="submission" date="2017-03" db="EMBL/GenBank/DDBJ databases">
        <authorList>
            <person name="Herbold C."/>
        </authorList>
    </citation>
    <scope>NUCLEOTIDE SEQUENCE [LARGE SCALE GENOMIC DNA]</scope>
</reference>
<dbReference type="PANTHER" id="PTHR43377">
    <property type="entry name" value="BILIVERDIN REDUCTASE A"/>
    <property type="match status" value="1"/>
</dbReference>
<dbReference type="InterPro" id="IPR036291">
    <property type="entry name" value="NAD(P)-bd_dom_sf"/>
</dbReference>
<dbReference type="Pfam" id="PF02894">
    <property type="entry name" value="GFO_IDH_MocA_C"/>
    <property type="match status" value="1"/>
</dbReference>
<sequence>MKIKVGIIGSGRMGERHADAYSHLSDVELVGFADVIDERSELLAKKFMKKTFSVKEMLEDESINAIDVCTPNPLHAQNAIASLKAGKHVLVEKPMATNLDDCDKMIQQAEKSKLILMVGHTYRFYPSSLKTKEIIDSGEIGPIKLVLEYGIDPGQIPGKGKTPDWALKKEMGGGVFFDAIHAVDKIRFWLNSEVSSVFVPIMDKIDDSSSAEQMGLATLMFSCGAVATLMPVAPSWGIRDTGCKMIGKKGALYVTYGEEVKVGKKEWKHYAFDHQTKNATYAHNLQGFINEFSEFFDSIKNKRKPSVTGEEGKKNLRVVLAMYESFEKRKIIDL</sequence>
<feature type="domain" description="Gfo/Idh/MocA-like oxidoreductase N-terminal" evidence="1">
    <location>
        <begin position="3"/>
        <end position="120"/>
    </location>
</feature>
<dbReference type="RefSeq" id="WP_157928106.1">
    <property type="nucleotide sequence ID" value="NZ_LT841358.1"/>
</dbReference>
<dbReference type="InterPro" id="IPR004104">
    <property type="entry name" value="Gfo/Idh/MocA-like_OxRdtase_C"/>
</dbReference>
<evidence type="ECO:0000313" key="4">
    <source>
        <dbReference type="Proteomes" id="UP000230607"/>
    </source>
</evidence>
<dbReference type="Proteomes" id="UP000230607">
    <property type="component" value="Chromosome 1"/>
</dbReference>
<dbReference type="OrthoDB" id="25239at2157"/>
<organism evidence="3 4">
    <name type="scientific">Candidatus Nitrosotalea okcheonensis</name>
    <dbReference type="NCBI Taxonomy" id="1903276"/>
    <lineage>
        <taxon>Archaea</taxon>
        <taxon>Nitrososphaerota</taxon>
        <taxon>Nitrososphaeria</taxon>
        <taxon>Nitrosotaleales</taxon>
        <taxon>Nitrosotaleaceae</taxon>
        <taxon>Nitrosotalea</taxon>
    </lineage>
</organism>
<dbReference type="InterPro" id="IPR000683">
    <property type="entry name" value="Gfo/Idh/MocA-like_OxRdtase_N"/>
</dbReference>
<evidence type="ECO:0000259" key="2">
    <source>
        <dbReference type="Pfam" id="PF02894"/>
    </source>
</evidence>
<dbReference type="AlphaFoldDB" id="A0A2H1FHZ7"/>
<proteinExistence type="predicted"/>
<dbReference type="SUPFAM" id="SSF51735">
    <property type="entry name" value="NAD(P)-binding Rossmann-fold domains"/>
    <property type="match status" value="1"/>
</dbReference>
<dbReference type="GO" id="GO:0000166">
    <property type="term" value="F:nucleotide binding"/>
    <property type="evidence" value="ECO:0007669"/>
    <property type="project" value="InterPro"/>
</dbReference>
<dbReference type="InterPro" id="IPR051450">
    <property type="entry name" value="Gfo/Idh/MocA_Oxidoreductases"/>
</dbReference>
<evidence type="ECO:0000259" key="1">
    <source>
        <dbReference type="Pfam" id="PF01408"/>
    </source>
</evidence>
<dbReference type="EMBL" id="LT841358">
    <property type="protein sequence ID" value="SMH72312.1"/>
    <property type="molecule type" value="Genomic_DNA"/>
</dbReference>
<dbReference type="Gene3D" id="3.30.360.10">
    <property type="entry name" value="Dihydrodipicolinate Reductase, domain 2"/>
    <property type="match status" value="1"/>
</dbReference>
<feature type="domain" description="Gfo/Idh/MocA-like oxidoreductase C-terminal" evidence="2">
    <location>
        <begin position="132"/>
        <end position="332"/>
    </location>
</feature>
<name>A0A2H1FHZ7_9ARCH</name>
<dbReference type="Pfam" id="PF01408">
    <property type="entry name" value="GFO_IDH_MocA"/>
    <property type="match status" value="1"/>
</dbReference>
<dbReference type="SUPFAM" id="SSF55347">
    <property type="entry name" value="Glyceraldehyde-3-phosphate dehydrogenase-like, C-terminal domain"/>
    <property type="match status" value="1"/>
</dbReference>